<dbReference type="AlphaFoldDB" id="A0A2A2SIC9"/>
<dbReference type="RefSeq" id="WP_095997493.1">
    <property type="nucleotide sequence ID" value="NZ_NSLI01000002.1"/>
</dbReference>
<dbReference type="SUPFAM" id="SSF56935">
    <property type="entry name" value="Porins"/>
    <property type="match status" value="1"/>
</dbReference>
<dbReference type="EMBL" id="NSLI01000002">
    <property type="protein sequence ID" value="PAX08996.1"/>
    <property type="molecule type" value="Genomic_DNA"/>
</dbReference>
<reference evidence="4" key="1">
    <citation type="submission" date="2017-09" db="EMBL/GenBank/DDBJ databases">
        <authorList>
            <person name="Feng G."/>
            <person name="Zhu H."/>
        </authorList>
    </citation>
    <scope>NUCLEOTIDE SEQUENCE [LARGE SCALE GENOMIC DNA]</scope>
    <source>
        <strain evidence="4">1PNM-20</strain>
    </source>
</reference>
<sequence length="481" mass="50138">MTRRGKLLGAAAAAALLWVGATPAHAQDATDELLLRLKEKGILTDDEYNALVARKQSQPVQAAPVAEGQPTVPPQVASSESAQQAAAERLDDKKLVRMMDSGVGLQIGEVAVKLSGSINGFYVHDNGDDAVPGNLVAGGVATVGDSSSAIRNGLLPGFLKVDVTTNQADFDVGAHFGIYPGINSVNPVVFNANSPGQPTALTTSGIDFRQTYITVGRPDLGEFKIGRDIGLFASEAILNDITLLAVGTAAGNAAPSNTSLGRIGTGYIYTDFQPQISYASPKFGGFQVAVGVFQPLTTIGDDEVNGTPGFQAKLTYDLVPTDGGLGAHAWVSGIVQRHDSINGLPEYTGKGIDFGAKLSYANFGLLGYYYAGTGLGTTGLFLLSTDALGRRRDSDGFYVQGTAGFGKFTLAGSYGESNLELADGEAVSTLVRSNSSYVGQVRYGLTGWVTLIGEYTRTRSEAHNGNDAKSDALAAGAILFF</sequence>
<evidence type="ECO:0000256" key="1">
    <source>
        <dbReference type="SAM" id="MobiDB-lite"/>
    </source>
</evidence>
<gene>
    <name evidence="3" type="ORF">CKY28_06575</name>
</gene>
<feature type="signal peptide" evidence="2">
    <location>
        <begin position="1"/>
        <end position="26"/>
    </location>
</feature>
<evidence type="ECO:0000256" key="2">
    <source>
        <dbReference type="SAM" id="SignalP"/>
    </source>
</evidence>
<feature type="chain" id="PRO_5012878250" evidence="2">
    <location>
        <begin position="27"/>
        <end position="481"/>
    </location>
</feature>
<dbReference type="OrthoDB" id="8735103at2"/>
<evidence type="ECO:0000313" key="3">
    <source>
        <dbReference type="EMBL" id="PAX08996.1"/>
    </source>
</evidence>
<organism evidence="3 4">
    <name type="scientific">Sphingomonas lenta</name>
    <dbReference type="NCBI Taxonomy" id="1141887"/>
    <lineage>
        <taxon>Bacteria</taxon>
        <taxon>Pseudomonadati</taxon>
        <taxon>Pseudomonadota</taxon>
        <taxon>Alphaproteobacteria</taxon>
        <taxon>Sphingomonadales</taxon>
        <taxon>Sphingomonadaceae</taxon>
        <taxon>Sphingomonas</taxon>
    </lineage>
</organism>
<keyword evidence="4" id="KW-1185">Reference proteome</keyword>
<name>A0A2A2SIC9_9SPHN</name>
<accession>A0A2A2SIC9</accession>
<protein>
    <submittedName>
        <fullName evidence="3">Porin</fullName>
    </submittedName>
</protein>
<keyword evidence="2" id="KW-0732">Signal</keyword>
<feature type="region of interest" description="Disordered" evidence="1">
    <location>
        <begin position="61"/>
        <end position="82"/>
    </location>
</feature>
<comment type="caution">
    <text evidence="3">The sequence shown here is derived from an EMBL/GenBank/DDBJ whole genome shotgun (WGS) entry which is preliminary data.</text>
</comment>
<dbReference type="InterPro" id="IPR023614">
    <property type="entry name" value="Porin_dom_sf"/>
</dbReference>
<evidence type="ECO:0000313" key="4">
    <source>
        <dbReference type="Proteomes" id="UP000218151"/>
    </source>
</evidence>
<proteinExistence type="predicted"/>
<dbReference type="Gene3D" id="2.40.160.10">
    <property type="entry name" value="Porin"/>
    <property type="match status" value="1"/>
</dbReference>
<dbReference type="Proteomes" id="UP000218151">
    <property type="component" value="Unassembled WGS sequence"/>
</dbReference>